<feature type="signal peptide" evidence="1">
    <location>
        <begin position="1"/>
        <end position="23"/>
    </location>
</feature>
<accession>A0ABZ0WC35</accession>
<gene>
    <name evidence="2" type="ORF">U0035_08890</name>
</gene>
<dbReference type="InterPro" id="IPR027829">
    <property type="entry name" value="DUF4625"/>
</dbReference>
<protein>
    <submittedName>
        <fullName evidence="2">DUF4625 domain-containing protein</fullName>
    </submittedName>
</protein>
<evidence type="ECO:0000313" key="2">
    <source>
        <dbReference type="EMBL" id="WQD40258.1"/>
    </source>
</evidence>
<evidence type="ECO:0000256" key="1">
    <source>
        <dbReference type="SAM" id="SignalP"/>
    </source>
</evidence>
<keyword evidence="3" id="KW-1185">Reference proteome</keyword>
<evidence type="ECO:0000313" key="3">
    <source>
        <dbReference type="Proteomes" id="UP001325680"/>
    </source>
</evidence>
<dbReference type="RefSeq" id="WP_114789639.1">
    <property type="nucleotide sequence ID" value="NZ_CP139960.1"/>
</dbReference>
<sequence>MKKFLSSLGVLLLLVAAVTSCNKNDDVVAKPIVTGLEVGSGNNKTAYAGSDLHIEAEVSATATIENVVIEIHPEAGSGWEFSQAFTDGYTGNKNATLHEHIEIPASAAAGNYHLHIKVADRSGNVTVAESDLKIERKNPSAALIFTAVTGNGVEGHGDHFHGLGAAVEGASDTILFDEKGAAISNGHLHLEPESIYKIALKTYDAGGAETQNQYIANATAAANYKAFLIGGSFVLNPNSPAGEGAIFQTRELQYADGTTVSGATNTTGVTSYFIVGHANQGEKDVTFVMRKLNAGIKPAITRVDWNRTDYTTAFAGTNELELEFEIHAEDGHDH</sequence>
<dbReference type="Proteomes" id="UP001325680">
    <property type="component" value="Chromosome"/>
</dbReference>
<name>A0ABZ0WC35_9BACT</name>
<dbReference type="EMBL" id="CP139960">
    <property type="protein sequence ID" value="WQD40258.1"/>
    <property type="molecule type" value="Genomic_DNA"/>
</dbReference>
<dbReference type="PROSITE" id="PS51257">
    <property type="entry name" value="PROKAR_LIPOPROTEIN"/>
    <property type="match status" value="1"/>
</dbReference>
<organism evidence="2 3">
    <name type="scientific">Niabella yanshanensis</name>
    <dbReference type="NCBI Taxonomy" id="577386"/>
    <lineage>
        <taxon>Bacteria</taxon>
        <taxon>Pseudomonadati</taxon>
        <taxon>Bacteroidota</taxon>
        <taxon>Chitinophagia</taxon>
        <taxon>Chitinophagales</taxon>
        <taxon>Chitinophagaceae</taxon>
        <taxon>Niabella</taxon>
    </lineage>
</organism>
<keyword evidence="1" id="KW-0732">Signal</keyword>
<dbReference type="Pfam" id="PF15418">
    <property type="entry name" value="DUF4625"/>
    <property type="match status" value="1"/>
</dbReference>
<reference evidence="2 3" key="1">
    <citation type="submission" date="2023-12" db="EMBL/GenBank/DDBJ databases">
        <title>Genome sequencing and assembly of bacterial species from a model synthetic community.</title>
        <authorList>
            <person name="Hogle S.L."/>
        </authorList>
    </citation>
    <scope>NUCLEOTIDE SEQUENCE [LARGE SCALE GENOMIC DNA]</scope>
    <source>
        <strain evidence="2 3">HAMBI_3031</strain>
    </source>
</reference>
<feature type="chain" id="PRO_5045112647" evidence="1">
    <location>
        <begin position="24"/>
        <end position="334"/>
    </location>
</feature>
<proteinExistence type="predicted"/>